<feature type="transmembrane region" description="Helical" evidence="11">
    <location>
        <begin position="184"/>
        <end position="204"/>
    </location>
</feature>
<keyword evidence="10 11" id="KW-0472">Membrane</keyword>
<feature type="domain" description="Histidine kinase" evidence="12">
    <location>
        <begin position="265"/>
        <end position="476"/>
    </location>
</feature>
<dbReference type="PROSITE" id="PS50885">
    <property type="entry name" value="HAMP"/>
    <property type="match status" value="1"/>
</dbReference>
<evidence type="ECO:0000256" key="11">
    <source>
        <dbReference type="SAM" id="Phobius"/>
    </source>
</evidence>
<evidence type="ECO:0000256" key="10">
    <source>
        <dbReference type="ARBA" id="ARBA00023136"/>
    </source>
</evidence>
<accession>A0A172QQP2</accession>
<dbReference type="Pfam" id="PF02518">
    <property type="entry name" value="HATPase_c"/>
    <property type="match status" value="1"/>
</dbReference>
<dbReference type="InterPro" id="IPR036890">
    <property type="entry name" value="HATPase_C_sf"/>
</dbReference>
<keyword evidence="5" id="KW-0808">Transferase</keyword>
<dbReference type="CDD" id="cd00082">
    <property type="entry name" value="HisKA"/>
    <property type="match status" value="1"/>
</dbReference>
<evidence type="ECO:0000256" key="7">
    <source>
        <dbReference type="ARBA" id="ARBA00022777"/>
    </source>
</evidence>
<evidence type="ECO:0000256" key="5">
    <source>
        <dbReference type="ARBA" id="ARBA00022679"/>
    </source>
</evidence>
<dbReference type="KEGG" id="ccjz:ccrud_01415"/>
<dbReference type="InterPro" id="IPR003660">
    <property type="entry name" value="HAMP_dom"/>
</dbReference>
<dbReference type="CDD" id="cd00075">
    <property type="entry name" value="HATPase"/>
    <property type="match status" value="1"/>
</dbReference>
<dbReference type="SMART" id="SM00304">
    <property type="entry name" value="HAMP"/>
    <property type="match status" value="1"/>
</dbReference>
<dbReference type="GO" id="GO:0005886">
    <property type="term" value="C:plasma membrane"/>
    <property type="evidence" value="ECO:0007669"/>
    <property type="project" value="UniProtKB-SubCell"/>
</dbReference>
<dbReference type="Proteomes" id="UP000076929">
    <property type="component" value="Chromosome"/>
</dbReference>
<dbReference type="Pfam" id="PF00672">
    <property type="entry name" value="HAMP"/>
    <property type="match status" value="1"/>
</dbReference>
<dbReference type="PANTHER" id="PTHR45436">
    <property type="entry name" value="SENSOR HISTIDINE KINASE YKOH"/>
    <property type="match status" value="1"/>
</dbReference>
<evidence type="ECO:0000259" key="13">
    <source>
        <dbReference type="PROSITE" id="PS50885"/>
    </source>
</evidence>
<dbReference type="InterPro" id="IPR050428">
    <property type="entry name" value="TCS_sensor_his_kinase"/>
</dbReference>
<keyword evidence="7 14" id="KW-0418">Kinase</keyword>
<dbReference type="PROSITE" id="PS50109">
    <property type="entry name" value="HIS_KIN"/>
    <property type="match status" value="1"/>
</dbReference>
<organism evidence="14 15">
    <name type="scientific">Corynebacterium crudilactis</name>
    <dbReference type="NCBI Taxonomy" id="1652495"/>
    <lineage>
        <taxon>Bacteria</taxon>
        <taxon>Bacillati</taxon>
        <taxon>Actinomycetota</taxon>
        <taxon>Actinomycetes</taxon>
        <taxon>Mycobacteriales</taxon>
        <taxon>Corynebacteriaceae</taxon>
        <taxon>Corynebacterium</taxon>
    </lineage>
</organism>
<dbReference type="InterPro" id="IPR003661">
    <property type="entry name" value="HisK_dim/P_dom"/>
</dbReference>
<dbReference type="FunFam" id="1.10.287.130:FF:000001">
    <property type="entry name" value="Two-component sensor histidine kinase"/>
    <property type="match status" value="1"/>
</dbReference>
<keyword evidence="4" id="KW-0597">Phosphoprotein</keyword>
<dbReference type="SUPFAM" id="SSF158472">
    <property type="entry name" value="HAMP domain-like"/>
    <property type="match status" value="1"/>
</dbReference>
<dbReference type="OrthoDB" id="9786919at2"/>
<dbReference type="PANTHER" id="PTHR45436:SF5">
    <property type="entry name" value="SENSOR HISTIDINE KINASE TRCS"/>
    <property type="match status" value="1"/>
</dbReference>
<evidence type="ECO:0000313" key="15">
    <source>
        <dbReference type="Proteomes" id="UP000076929"/>
    </source>
</evidence>
<dbReference type="RefSeq" id="WP_066563848.1">
    <property type="nucleotide sequence ID" value="NZ_CP015622.1"/>
</dbReference>
<dbReference type="Gene3D" id="6.10.340.10">
    <property type="match status" value="1"/>
</dbReference>
<feature type="domain" description="HAMP" evidence="13">
    <location>
        <begin position="205"/>
        <end position="257"/>
    </location>
</feature>
<keyword evidence="15" id="KW-1185">Reference proteome</keyword>
<evidence type="ECO:0000256" key="8">
    <source>
        <dbReference type="ARBA" id="ARBA00022989"/>
    </source>
</evidence>
<dbReference type="Gene3D" id="3.30.565.10">
    <property type="entry name" value="Histidine kinase-like ATPase, C-terminal domain"/>
    <property type="match status" value="1"/>
</dbReference>
<comment type="subcellular location">
    <subcellularLocation>
        <location evidence="2">Cell membrane</location>
    </subcellularLocation>
</comment>
<dbReference type="InterPro" id="IPR036097">
    <property type="entry name" value="HisK_dim/P_sf"/>
</dbReference>
<protein>
    <recommendedName>
        <fullName evidence="3">histidine kinase</fullName>
        <ecNumber evidence="3">2.7.13.3</ecNumber>
    </recommendedName>
</protein>
<dbReference type="CDD" id="cd06225">
    <property type="entry name" value="HAMP"/>
    <property type="match status" value="1"/>
</dbReference>
<evidence type="ECO:0000256" key="1">
    <source>
        <dbReference type="ARBA" id="ARBA00000085"/>
    </source>
</evidence>
<evidence type="ECO:0000256" key="2">
    <source>
        <dbReference type="ARBA" id="ARBA00004236"/>
    </source>
</evidence>
<evidence type="ECO:0000256" key="6">
    <source>
        <dbReference type="ARBA" id="ARBA00022692"/>
    </source>
</evidence>
<reference evidence="14 15" key="1">
    <citation type="submission" date="2016-05" db="EMBL/GenBank/DDBJ databases">
        <title>Complete genome sequence of Corynebacterium crudilactis, a new Corynebacterium species isolated from raw cow's milk.</title>
        <authorList>
            <person name="Christian R."/>
            <person name="Zimmermann J."/>
            <person name="Lipski A."/>
            <person name="Kalinowski J."/>
        </authorList>
    </citation>
    <scope>NUCLEOTIDE SEQUENCE [LARGE SCALE GENOMIC DNA]</scope>
    <source>
        <strain evidence="14 15">JZ16</strain>
    </source>
</reference>
<dbReference type="EC" id="2.7.13.3" evidence="3"/>
<evidence type="ECO:0000256" key="3">
    <source>
        <dbReference type="ARBA" id="ARBA00012438"/>
    </source>
</evidence>
<evidence type="ECO:0000313" key="14">
    <source>
        <dbReference type="EMBL" id="ANE03004.1"/>
    </source>
</evidence>
<keyword evidence="9" id="KW-0902">Two-component regulatory system</keyword>
<dbReference type="InterPro" id="IPR003594">
    <property type="entry name" value="HATPase_dom"/>
</dbReference>
<dbReference type="InterPro" id="IPR005467">
    <property type="entry name" value="His_kinase_dom"/>
</dbReference>
<dbReference type="SUPFAM" id="SSF55874">
    <property type="entry name" value="ATPase domain of HSP90 chaperone/DNA topoisomerase II/histidine kinase"/>
    <property type="match status" value="1"/>
</dbReference>
<keyword evidence="8 11" id="KW-1133">Transmembrane helix</keyword>
<sequence>MAKSTPRNASLRWRIVFWMTAVVFLTLASVVIITRSVLLSEVTNTANSAVEQEIEEFRRFASDGIDPTTAQPFESGHRLMEVYLSRQIPDENEAIIGIFPGEIIQVDYSQLHGAHPAPLEHTEPLITEIRQSAINSGVFSDAERGAAHWGKVAFATSTGEADGEFVVSFFAHNLKEQVNRQIQVLVLIGSGGLAASILIAWLIAGQVIAPIRKLSSVSAKINNSDLTQRVPVQGQDEIAQLARTFNAMLDRIEAAYNDQRQFVDDAGHELRTPITVVRGQLELLSSTPSEEQERSITLATTELDRMSRMVNDLLTLAVADSGEFIHLAPTDVTDLTIDIEDKARTISDRILLIDAAEGQVSLDEQRITEAILELFGNALRYSEGMVELCSDFRGAGADRVFRIWVRDKGKGIELEDQEALFGRFTRGSQKHTSRPGGAGLGLSIVKAIGDAHGGRAFVDSTPGLGSIFGLEIPAPEELQEDIHE</sequence>
<keyword evidence="6 11" id="KW-0812">Transmembrane</keyword>
<dbReference type="SMART" id="SM00387">
    <property type="entry name" value="HATPase_c"/>
    <property type="match status" value="1"/>
</dbReference>
<comment type="catalytic activity">
    <reaction evidence="1">
        <text>ATP + protein L-histidine = ADP + protein N-phospho-L-histidine.</text>
        <dbReference type="EC" id="2.7.13.3"/>
    </reaction>
</comment>
<dbReference type="EMBL" id="CP015622">
    <property type="protein sequence ID" value="ANE03004.1"/>
    <property type="molecule type" value="Genomic_DNA"/>
</dbReference>
<dbReference type="STRING" id="1652495.ccrud_01415"/>
<evidence type="ECO:0000256" key="9">
    <source>
        <dbReference type="ARBA" id="ARBA00023012"/>
    </source>
</evidence>
<dbReference type="PRINTS" id="PR00344">
    <property type="entry name" value="BCTRLSENSOR"/>
</dbReference>
<dbReference type="GO" id="GO:0000155">
    <property type="term" value="F:phosphorelay sensor kinase activity"/>
    <property type="evidence" value="ECO:0007669"/>
    <property type="project" value="InterPro"/>
</dbReference>
<dbReference type="AlphaFoldDB" id="A0A172QQP2"/>
<name>A0A172QQP2_9CORY</name>
<dbReference type="Pfam" id="PF00512">
    <property type="entry name" value="HisKA"/>
    <property type="match status" value="1"/>
</dbReference>
<dbReference type="Gene3D" id="1.10.287.130">
    <property type="match status" value="1"/>
</dbReference>
<dbReference type="InterPro" id="IPR004358">
    <property type="entry name" value="Sig_transdc_His_kin-like_C"/>
</dbReference>
<proteinExistence type="predicted"/>
<dbReference type="SMART" id="SM00388">
    <property type="entry name" value="HisKA"/>
    <property type="match status" value="1"/>
</dbReference>
<feature type="transmembrane region" description="Helical" evidence="11">
    <location>
        <begin position="15"/>
        <end position="34"/>
    </location>
</feature>
<evidence type="ECO:0000256" key="4">
    <source>
        <dbReference type="ARBA" id="ARBA00022553"/>
    </source>
</evidence>
<dbReference type="SUPFAM" id="SSF47384">
    <property type="entry name" value="Homodimeric domain of signal transducing histidine kinase"/>
    <property type="match status" value="1"/>
</dbReference>
<gene>
    <name evidence="14" type="ORF">ccrud_01415</name>
</gene>
<evidence type="ECO:0000259" key="12">
    <source>
        <dbReference type="PROSITE" id="PS50109"/>
    </source>
</evidence>